<feature type="signal peptide" evidence="5">
    <location>
        <begin position="1"/>
        <end position="21"/>
    </location>
</feature>
<dbReference type="EMBL" id="PFWS01000005">
    <property type="protein sequence ID" value="PJA47705.1"/>
    <property type="molecule type" value="Genomic_DNA"/>
</dbReference>
<evidence type="ECO:0000313" key="7">
    <source>
        <dbReference type="EMBL" id="PJA47705.1"/>
    </source>
</evidence>
<evidence type="ECO:0000256" key="5">
    <source>
        <dbReference type="SAM" id="SignalP"/>
    </source>
</evidence>
<dbReference type="Gene3D" id="3.30.1330.60">
    <property type="entry name" value="OmpA-like domain"/>
    <property type="match status" value="1"/>
</dbReference>
<dbReference type="Pfam" id="PF00691">
    <property type="entry name" value="OmpA"/>
    <property type="match status" value="1"/>
</dbReference>
<dbReference type="PROSITE" id="PS51123">
    <property type="entry name" value="OMPA_2"/>
    <property type="match status" value="1"/>
</dbReference>
<dbReference type="Proteomes" id="UP000229749">
    <property type="component" value="Unassembled WGS sequence"/>
</dbReference>
<dbReference type="InterPro" id="IPR036737">
    <property type="entry name" value="OmpA-like_sf"/>
</dbReference>
<dbReference type="SUPFAM" id="SSF103088">
    <property type="entry name" value="OmpA-like"/>
    <property type="match status" value="1"/>
</dbReference>
<evidence type="ECO:0000256" key="4">
    <source>
        <dbReference type="PROSITE-ProRule" id="PRU00473"/>
    </source>
</evidence>
<dbReference type="PRINTS" id="PR01021">
    <property type="entry name" value="OMPADOMAIN"/>
</dbReference>
<feature type="chain" id="PRO_5014818458" description="OmpA-like domain-containing protein" evidence="5">
    <location>
        <begin position="22"/>
        <end position="327"/>
    </location>
</feature>
<evidence type="ECO:0000256" key="1">
    <source>
        <dbReference type="ARBA" id="ARBA00004442"/>
    </source>
</evidence>
<dbReference type="InterPro" id="IPR006665">
    <property type="entry name" value="OmpA-like"/>
</dbReference>
<accession>A0A2M7XIC3</accession>
<sequence length="327" mass="35714">MRTIFVALMATLCLFTAAAQAQESRPTGVTDGHDNLFGDLGEQQEVGAGQAGAEQNGQLVDAVNFVEEVVYFLFDSAELTEQSKLVLQAVARKMKSYSDLRLLVEGNASFEGKPIYNLDLSLRRARAVIRYLVDVCGIEESRLVATHLGNLNPISTKNPAASAENDRRVRFHILGGWFLILKPPPAPSPPPPVINEGDKNYFFDLRQNNYFPSQDLGFRLGGDTFSFEDKPVTDRKWTIGQRLVLSSIVGVLTGSGTAGAVYLADVRADVERTDGVGGHWEVYRNLGREEILGFGLGFVGGFAPTLAVSGTFYWTPDGGFKVKFGNK</sequence>
<keyword evidence="2 4" id="KW-0472">Membrane</keyword>
<keyword evidence="5" id="KW-0732">Signal</keyword>
<evidence type="ECO:0000259" key="6">
    <source>
        <dbReference type="PROSITE" id="PS51123"/>
    </source>
</evidence>
<dbReference type="GO" id="GO:0009279">
    <property type="term" value="C:cell outer membrane"/>
    <property type="evidence" value="ECO:0007669"/>
    <property type="project" value="UniProtKB-SubCell"/>
</dbReference>
<organism evidence="7 8">
    <name type="scientific">Candidatus Uhrbacteria bacterium CG_4_9_14_3_um_filter_36_7</name>
    <dbReference type="NCBI Taxonomy" id="1975033"/>
    <lineage>
        <taxon>Bacteria</taxon>
        <taxon>Candidatus Uhriibacteriota</taxon>
    </lineage>
</organism>
<reference evidence="8" key="1">
    <citation type="submission" date="2017-09" db="EMBL/GenBank/DDBJ databases">
        <title>Depth-based differentiation of microbial function through sediment-hosted aquifers and enrichment of novel symbionts in the deep terrestrial subsurface.</title>
        <authorList>
            <person name="Probst A.J."/>
            <person name="Ladd B."/>
            <person name="Jarett J.K."/>
            <person name="Geller-Mcgrath D.E."/>
            <person name="Sieber C.M.K."/>
            <person name="Emerson J.B."/>
            <person name="Anantharaman K."/>
            <person name="Thomas B.C."/>
            <person name="Malmstrom R."/>
            <person name="Stieglmeier M."/>
            <person name="Klingl A."/>
            <person name="Woyke T."/>
            <person name="Ryan C.M."/>
            <person name="Banfield J.F."/>
        </authorList>
    </citation>
    <scope>NUCLEOTIDE SEQUENCE [LARGE SCALE GENOMIC DNA]</scope>
</reference>
<gene>
    <name evidence="7" type="ORF">CO172_00400</name>
</gene>
<evidence type="ECO:0000313" key="8">
    <source>
        <dbReference type="Proteomes" id="UP000229749"/>
    </source>
</evidence>
<name>A0A2M7XIC3_9BACT</name>
<comment type="caution">
    <text evidence="7">The sequence shown here is derived from an EMBL/GenBank/DDBJ whole genome shotgun (WGS) entry which is preliminary data.</text>
</comment>
<dbReference type="CDD" id="cd07185">
    <property type="entry name" value="OmpA_C-like"/>
    <property type="match status" value="1"/>
</dbReference>
<feature type="domain" description="OmpA-like" evidence="6">
    <location>
        <begin position="59"/>
        <end position="177"/>
    </location>
</feature>
<proteinExistence type="predicted"/>
<comment type="subcellular location">
    <subcellularLocation>
        <location evidence="1">Cell outer membrane</location>
    </subcellularLocation>
</comment>
<dbReference type="InterPro" id="IPR050330">
    <property type="entry name" value="Bact_OuterMem_StrucFunc"/>
</dbReference>
<evidence type="ECO:0000256" key="2">
    <source>
        <dbReference type="ARBA" id="ARBA00023136"/>
    </source>
</evidence>
<dbReference type="AlphaFoldDB" id="A0A2M7XIC3"/>
<evidence type="ECO:0000256" key="3">
    <source>
        <dbReference type="ARBA" id="ARBA00023237"/>
    </source>
</evidence>
<protein>
    <recommendedName>
        <fullName evidence="6">OmpA-like domain-containing protein</fullName>
    </recommendedName>
</protein>
<keyword evidence="3" id="KW-0998">Cell outer membrane</keyword>
<dbReference type="InterPro" id="IPR006664">
    <property type="entry name" value="OMP_bac"/>
</dbReference>
<dbReference type="PANTHER" id="PTHR30329:SF21">
    <property type="entry name" value="LIPOPROTEIN YIAD-RELATED"/>
    <property type="match status" value="1"/>
</dbReference>
<dbReference type="PANTHER" id="PTHR30329">
    <property type="entry name" value="STATOR ELEMENT OF FLAGELLAR MOTOR COMPLEX"/>
    <property type="match status" value="1"/>
</dbReference>